<dbReference type="Pfam" id="PF00781">
    <property type="entry name" value="DAGK_cat"/>
    <property type="match status" value="1"/>
</dbReference>
<evidence type="ECO:0000313" key="10">
    <source>
        <dbReference type="EMBL" id="CAF3779598.1"/>
    </source>
</evidence>
<dbReference type="InterPro" id="IPR001206">
    <property type="entry name" value="Diacylglycerol_kinase_cat_dom"/>
</dbReference>
<accession>A0A814HE86</accession>
<dbReference type="GO" id="GO:0004143">
    <property type="term" value="F:ATP-dependent diacylglycerol kinase activity"/>
    <property type="evidence" value="ECO:0007669"/>
    <property type="project" value="UniProtKB-EC"/>
</dbReference>
<reference evidence="9" key="1">
    <citation type="submission" date="2021-02" db="EMBL/GenBank/DDBJ databases">
        <authorList>
            <person name="Nowell W R."/>
        </authorList>
    </citation>
    <scope>NUCLEOTIDE SEQUENCE</scope>
</reference>
<dbReference type="EMBL" id="CAJOBC010003360">
    <property type="protein sequence ID" value="CAF3779598.1"/>
    <property type="molecule type" value="Genomic_DNA"/>
</dbReference>
<dbReference type="Proteomes" id="UP000681722">
    <property type="component" value="Unassembled WGS sequence"/>
</dbReference>
<keyword evidence="4 6" id="KW-0418">Kinase</keyword>
<dbReference type="SUPFAM" id="SSF111331">
    <property type="entry name" value="NAD kinase/diacylglycerol kinase-like"/>
    <property type="match status" value="1"/>
</dbReference>
<comment type="catalytic activity">
    <reaction evidence="6">
        <text>a 1,2-diacyl-sn-glycerol + ATP = a 1,2-diacyl-sn-glycero-3-phosphate + ADP + H(+)</text>
        <dbReference type="Rhea" id="RHEA:10272"/>
        <dbReference type="ChEBI" id="CHEBI:15378"/>
        <dbReference type="ChEBI" id="CHEBI:17815"/>
        <dbReference type="ChEBI" id="CHEBI:30616"/>
        <dbReference type="ChEBI" id="CHEBI:58608"/>
        <dbReference type="ChEBI" id="CHEBI:456216"/>
        <dbReference type="EC" id="2.7.1.107"/>
    </reaction>
</comment>
<feature type="region of interest" description="Disordered" evidence="7">
    <location>
        <begin position="16"/>
        <end position="35"/>
    </location>
</feature>
<dbReference type="SMART" id="SM00046">
    <property type="entry name" value="DAGKc"/>
    <property type="match status" value="1"/>
</dbReference>
<evidence type="ECO:0000256" key="1">
    <source>
        <dbReference type="ARBA" id="ARBA00009280"/>
    </source>
</evidence>
<feature type="non-terminal residue" evidence="9">
    <location>
        <position position="1"/>
    </location>
</feature>
<keyword evidence="3 6" id="KW-0547">Nucleotide-binding</keyword>
<dbReference type="InterPro" id="IPR000756">
    <property type="entry name" value="Diacylglycerol_kin_accessory"/>
</dbReference>
<name>A0A814HE86_9BILA</name>
<feature type="non-terminal residue" evidence="9">
    <location>
        <position position="832"/>
    </location>
</feature>
<dbReference type="EC" id="2.7.1.107" evidence="6"/>
<proteinExistence type="inferred from homology"/>
<dbReference type="Pfam" id="PF00609">
    <property type="entry name" value="DAGK_acc"/>
    <property type="match status" value="1"/>
</dbReference>
<feature type="region of interest" description="Disordered" evidence="7">
    <location>
        <begin position="760"/>
        <end position="789"/>
    </location>
</feature>
<dbReference type="GO" id="GO:0016020">
    <property type="term" value="C:membrane"/>
    <property type="evidence" value="ECO:0007669"/>
    <property type="project" value="TreeGrafter"/>
</dbReference>
<keyword evidence="2 6" id="KW-0808">Transferase</keyword>
<evidence type="ECO:0000256" key="7">
    <source>
        <dbReference type="SAM" id="MobiDB-lite"/>
    </source>
</evidence>
<dbReference type="Gene3D" id="3.30.60.20">
    <property type="match status" value="1"/>
</dbReference>
<dbReference type="PROSITE" id="PS50146">
    <property type="entry name" value="DAGK"/>
    <property type="match status" value="1"/>
</dbReference>
<evidence type="ECO:0000313" key="9">
    <source>
        <dbReference type="EMBL" id="CAF1008475.1"/>
    </source>
</evidence>
<dbReference type="InterPro" id="IPR016064">
    <property type="entry name" value="NAD/diacylglycerol_kinase_sf"/>
</dbReference>
<comment type="similarity">
    <text evidence="1 6">Belongs to the eukaryotic diacylglycerol kinase family.</text>
</comment>
<dbReference type="Proteomes" id="UP000663829">
    <property type="component" value="Unassembled WGS sequence"/>
</dbReference>
<gene>
    <name evidence="9" type="ORF">GPM918_LOCUS14135</name>
    <name evidence="10" type="ORF">SRO942_LOCUS14135</name>
</gene>
<dbReference type="EMBL" id="CAJNOQ010003360">
    <property type="protein sequence ID" value="CAF1008475.1"/>
    <property type="molecule type" value="Genomic_DNA"/>
</dbReference>
<feature type="compositionally biased region" description="Low complexity" evidence="7">
    <location>
        <begin position="765"/>
        <end position="782"/>
    </location>
</feature>
<dbReference type="AlphaFoldDB" id="A0A814HE86"/>
<sequence length="832" mass="94569">MWRFPIFWKRNKRKVTVTSNHNNRKQQQQQSENNNDDDIEMMFLNMNNLSISAGTHKTTPTKAYTIIASNGINGSYTQYSSSSSNSTLHPTQHNLKLEYTACSTTSHPKSKPVEINIITSFDNIDKIAQESMNIIQQEQRKQTRHRNHKPLNLESVVQYDLTNSSSCSLPTTPNQNTIKPEKKLIDQKSIFYSCDCILDNINSNGNDRIVHSDESTYQEMVNGKNTDTSKSLLNKNQQINSVVDNNQRSYTYSKDHTTYGVDWSSTAHPNSHCWHPCPKDNSNVYFCQYSGCVNETLLAKTNRNTTVTTDNILLQCESCSFIIHSHHLSFSSPIRIPLCRLTFIDNKTDASRFDKHFWRNVNVLTNPCNFCKRKANSLFTRPLTTAIDLSELENSTVSAIIPTPTTTKSTVCGIQCVWCSRTYHKKCFEKLDELLKTECDYGTLRNIIVRPQCIRKYPDRFKAVNDDKTLNMDSPLLVFINKRSGGQIGEKIYKKLLKILNPRQIFLLDNNQTILNALEIYSELSNTRVCVFGGDGSVGWVLAKLADFYHGLNNPPVAIGPLGTGNDLSRVLGWGDVYDSKRLLPTLLQIPKSHPIPLDRWHVVVEPLSQISSSLPISTTSIDHKHRNKVELRNHQQDFLLNHNNPKFVRETNRPSYLNHRTLPNSYFINYMSFGLDAAIALEFHDKRTREPEKFSSPFKNKLMYLNESRKYMGDFTKSNRWNLSAYLTLICDDRNYTESIRNCHTLVVLNIPGYASGTNPWGKSSSNSSSSRDFGSSDHISTTSVSLPSAGEPYELITVNKNSTESPNTTTTLSPLVSSDQHFGDKMLEVV</sequence>
<dbReference type="PANTHER" id="PTHR11255">
    <property type="entry name" value="DIACYLGLYCEROL KINASE"/>
    <property type="match status" value="1"/>
</dbReference>
<organism evidence="9 11">
    <name type="scientific">Didymodactylos carnosus</name>
    <dbReference type="NCBI Taxonomy" id="1234261"/>
    <lineage>
        <taxon>Eukaryota</taxon>
        <taxon>Metazoa</taxon>
        <taxon>Spiralia</taxon>
        <taxon>Gnathifera</taxon>
        <taxon>Rotifera</taxon>
        <taxon>Eurotatoria</taxon>
        <taxon>Bdelloidea</taxon>
        <taxon>Philodinida</taxon>
        <taxon>Philodinidae</taxon>
        <taxon>Didymodactylos</taxon>
    </lineage>
</organism>
<keyword evidence="11" id="KW-1185">Reference proteome</keyword>
<evidence type="ECO:0000256" key="6">
    <source>
        <dbReference type="RuleBase" id="RU361128"/>
    </source>
</evidence>
<dbReference type="GO" id="GO:0007200">
    <property type="term" value="P:phospholipase C-activating G protein-coupled receptor signaling pathway"/>
    <property type="evidence" value="ECO:0007669"/>
    <property type="project" value="InterPro"/>
</dbReference>
<evidence type="ECO:0000259" key="8">
    <source>
        <dbReference type="PROSITE" id="PS50146"/>
    </source>
</evidence>
<dbReference type="InterPro" id="IPR037607">
    <property type="entry name" value="DGK"/>
</dbReference>
<dbReference type="PANTHER" id="PTHR11255:SF80">
    <property type="entry name" value="EYE-SPECIFIC DIACYLGLYCEROL KINASE"/>
    <property type="match status" value="1"/>
</dbReference>
<keyword evidence="5 6" id="KW-0067">ATP-binding</keyword>
<evidence type="ECO:0000256" key="3">
    <source>
        <dbReference type="ARBA" id="ARBA00022741"/>
    </source>
</evidence>
<dbReference type="Gene3D" id="2.60.200.40">
    <property type="match status" value="1"/>
</dbReference>
<evidence type="ECO:0000256" key="2">
    <source>
        <dbReference type="ARBA" id="ARBA00022679"/>
    </source>
</evidence>
<comment type="caution">
    <text evidence="9">The sequence shown here is derived from an EMBL/GenBank/DDBJ whole genome shotgun (WGS) entry which is preliminary data.</text>
</comment>
<feature type="domain" description="DAGKc" evidence="8">
    <location>
        <begin position="471"/>
        <end position="607"/>
    </location>
</feature>
<protein>
    <recommendedName>
        <fullName evidence="6">Diacylglycerol kinase</fullName>
        <shortName evidence="6">DAG kinase</shortName>
        <ecNumber evidence="6">2.7.1.107</ecNumber>
    </recommendedName>
</protein>
<dbReference type="Gene3D" id="3.40.50.10330">
    <property type="entry name" value="Probable inorganic polyphosphate/atp-NAD kinase, domain 1"/>
    <property type="match status" value="1"/>
</dbReference>
<dbReference type="SMART" id="SM00045">
    <property type="entry name" value="DAGKa"/>
    <property type="match status" value="1"/>
</dbReference>
<dbReference type="InterPro" id="IPR017438">
    <property type="entry name" value="ATP-NAD_kinase_N"/>
</dbReference>
<evidence type="ECO:0000313" key="11">
    <source>
        <dbReference type="Proteomes" id="UP000663829"/>
    </source>
</evidence>
<evidence type="ECO:0000256" key="5">
    <source>
        <dbReference type="ARBA" id="ARBA00022840"/>
    </source>
</evidence>
<dbReference type="GO" id="GO:0005524">
    <property type="term" value="F:ATP binding"/>
    <property type="evidence" value="ECO:0007669"/>
    <property type="project" value="UniProtKB-KW"/>
</dbReference>
<evidence type="ECO:0000256" key="4">
    <source>
        <dbReference type="ARBA" id="ARBA00022777"/>
    </source>
</evidence>
<dbReference type="OrthoDB" id="9996220at2759"/>